<dbReference type="InterPro" id="IPR007194">
    <property type="entry name" value="TRAPP_component"/>
</dbReference>
<dbReference type="GO" id="GO:0006888">
    <property type="term" value="P:endoplasmic reticulum to Golgi vesicle-mediated transport"/>
    <property type="evidence" value="ECO:0007669"/>
    <property type="project" value="TreeGrafter"/>
</dbReference>
<dbReference type="GO" id="GO:0005802">
    <property type="term" value="C:trans-Golgi network"/>
    <property type="evidence" value="ECO:0007669"/>
    <property type="project" value="TreeGrafter"/>
</dbReference>
<dbReference type="InterPro" id="IPR024096">
    <property type="entry name" value="NO_sig/Golgi_transp_ligand-bd"/>
</dbReference>
<reference evidence="2 3" key="1">
    <citation type="submission" date="2016-04" db="EMBL/GenBank/DDBJ databases">
        <title>Evolutionary innovation and constraint leading to complex multicellularity in the Ascomycota.</title>
        <authorList>
            <person name="Cisse O."/>
            <person name="Nguyen A."/>
            <person name="Hewitt D.A."/>
            <person name="Jedd G."/>
            <person name="Stajich J.E."/>
        </authorList>
    </citation>
    <scope>NUCLEOTIDE SEQUENCE [LARGE SCALE GENOMIC DNA]</scope>
    <source>
        <strain evidence="2 3">DAH-3</strain>
    </source>
</reference>
<dbReference type="GO" id="GO:0030008">
    <property type="term" value="C:TRAPP complex"/>
    <property type="evidence" value="ECO:0007669"/>
    <property type="project" value="TreeGrafter"/>
</dbReference>
<comment type="similarity">
    <text evidence="1">Belongs to the TRAPP small subunits family. BET3 subfamily.</text>
</comment>
<dbReference type="OMA" id="CKEFWTA"/>
<proteinExistence type="inferred from homology"/>
<dbReference type="PANTHER" id="PTHR12817">
    <property type="entry name" value="TRAFFICKING PROTEIN PARTICLE COMPLEX SUBUNIT 6B"/>
    <property type="match status" value="1"/>
</dbReference>
<gene>
    <name evidence="2" type="ORF">NEOLI_000025</name>
</gene>
<accession>A0A1U7LWF4</accession>
<dbReference type="GO" id="GO:0005801">
    <property type="term" value="C:cis-Golgi network"/>
    <property type="evidence" value="ECO:0007669"/>
    <property type="project" value="TreeGrafter"/>
</dbReference>
<name>A0A1U7LWF4_NEOID</name>
<dbReference type="OrthoDB" id="941624at2759"/>
<dbReference type="Gene3D" id="3.30.1380.20">
    <property type="entry name" value="Trafficking protein particle complex subunit 3"/>
    <property type="match status" value="1"/>
</dbReference>
<dbReference type="PANTHER" id="PTHR12817:SF0">
    <property type="entry name" value="GEO08327P1"/>
    <property type="match status" value="1"/>
</dbReference>
<keyword evidence="3" id="KW-1185">Reference proteome</keyword>
<dbReference type="STRING" id="1198029.A0A1U7LWF4"/>
<dbReference type="Proteomes" id="UP000186594">
    <property type="component" value="Unassembled WGS sequence"/>
</dbReference>
<dbReference type="EMBL" id="LXFE01000126">
    <property type="protein sequence ID" value="OLL27010.1"/>
    <property type="molecule type" value="Genomic_DNA"/>
</dbReference>
<organism evidence="2 3">
    <name type="scientific">Neolecta irregularis (strain DAH-3)</name>
    <dbReference type="NCBI Taxonomy" id="1198029"/>
    <lineage>
        <taxon>Eukaryota</taxon>
        <taxon>Fungi</taxon>
        <taxon>Dikarya</taxon>
        <taxon>Ascomycota</taxon>
        <taxon>Taphrinomycotina</taxon>
        <taxon>Neolectales</taxon>
        <taxon>Neolectaceae</taxon>
        <taxon>Neolecta</taxon>
    </lineage>
</organism>
<protein>
    <submittedName>
        <fullName evidence="2">Trafficking protein particle complex subunit 6B</fullName>
    </submittedName>
</protein>
<evidence type="ECO:0000256" key="1">
    <source>
        <dbReference type="ARBA" id="ARBA00006218"/>
    </source>
</evidence>
<sequence length="201" mass="22579">MNQVSSTPPLALSTTPDSHSLYLSSTCLDLLLIEMVALAQRLSSELSSKSIDEDEEKDAIYTRLESLGFRVGQGVVERSDLNQSFKLTSRFARDKPRFIDSLDVIKFVCKDLWIILFKKQIDNLKTNHRGVFVLTDNSFRWFSRMSTKQGGQEAVNRAQPFLWFPCGVIRGVLSNLGVSSHVVAETTGLPTCTFQIKISNQ</sequence>
<comment type="caution">
    <text evidence="2">The sequence shown here is derived from an EMBL/GenBank/DDBJ whole genome shotgun (WGS) entry which is preliminary data.</text>
</comment>
<dbReference type="CDD" id="cd14944">
    <property type="entry name" value="TRAPPC6A_Trs33"/>
    <property type="match status" value="1"/>
</dbReference>
<dbReference type="InterPro" id="IPR037992">
    <property type="entry name" value="TRAPPC6/Trs33"/>
</dbReference>
<dbReference type="AlphaFoldDB" id="A0A1U7LWF4"/>
<dbReference type="Pfam" id="PF04051">
    <property type="entry name" value="TRAPP"/>
    <property type="match status" value="1"/>
</dbReference>
<evidence type="ECO:0000313" key="3">
    <source>
        <dbReference type="Proteomes" id="UP000186594"/>
    </source>
</evidence>
<dbReference type="SUPFAM" id="SSF111126">
    <property type="entry name" value="Ligand-binding domain in the NO signalling and Golgi transport"/>
    <property type="match status" value="1"/>
</dbReference>
<evidence type="ECO:0000313" key="2">
    <source>
        <dbReference type="EMBL" id="OLL27010.1"/>
    </source>
</evidence>